<keyword evidence="3" id="KW-0031">Aminopeptidase</keyword>
<dbReference type="Gene3D" id="2.140.10.30">
    <property type="entry name" value="Dipeptidylpeptidase IV, N-terminal domain"/>
    <property type="match status" value="1"/>
</dbReference>
<dbReference type="GO" id="GO:0008236">
    <property type="term" value="F:serine-type peptidase activity"/>
    <property type="evidence" value="ECO:0007669"/>
    <property type="project" value="InterPro"/>
</dbReference>
<dbReference type="GO" id="GO:0006508">
    <property type="term" value="P:proteolysis"/>
    <property type="evidence" value="ECO:0007669"/>
    <property type="project" value="InterPro"/>
</dbReference>
<dbReference type="InterPro" id="IPR029058">
    <property type="entry name" value="AB_hydrolase_fold"/>
</dbReference>
<dbReference type="SUPFAM" id="SSF82171">
    <property type="entry name" value="DPP6 N-terminal domain-like"/>
    <property type="match status" value="1"/>
</dbReference>
<gene>
    <name evidence="3" type="ORF">EV192_109156</name>
</gene>
<accession>A0A4R2JBN8</accession>
<dbReference type="GO" id="GO:0008239">
    <property type="term" value="F:dipeptidyl-peptidase activity"/>
    <property type="evidence" value="ECO:0007669"/>
    <property type="project" value="TreeGrafter"/>
</dbReference>
<dbReference type="AlphaFoldDB" id="A0A4R2JBN8"/>
<dbReference type="EMBL" id="SLWS01000009">
    <property type="protein sequence ID" value="TCO54176.1"/>
    <property type="molecule type" value="Genomic_DNA"/>
</dbReference>
<keyword evidence="4" id="KW-1185">Reference proteome</keyword>
<proteinExistence type="predicted"/>
<dbReference type="Proteomes" id="UP000295680">
    <property type="component" value="Unassembled WGS sequence"/>
</dbReference>
<dbReference type="PANTHER" id="PTHR11731">
    <property type="entry name" value="PROTEASE FAMILY S9B,C DIPEPTIDYL-PEPTIDASE IV-RELATED"/>
    <property type="match status" value="1"/>
</dbReference>
<evidence type="ECO:0000259" key="2">
    <source>
        <dbReference type="Pfam" id="PF00930"/>
    </source>
</evidence>
<reference evidence="3 4" key="1">
    <citation type="submission" date="2019-03" db="EMBL/GenBank/DDBJ databases">
        <title>Genomic Encyclopedia of Type Strains, Phase IV (KMG-IV): sequencing the most valuable type-strain genomes for metagenomic binning, comparative biology and taxonomic classification.</title>
        <authorList>
            <person name="Goeker M."/>
        </authorList>
    </citation>
    <scope>NUCLEOTIDE SEQUENCE [LARGE SCALE GENOMIC DNA]</scope>
    <source>
        <strain evidence="3 4">DSM 45934</strain>
    </source>
</reference>
<dbReference type="RefSeq" id="WP_132123169.1">
    <property type="nucleotide sequence ID" value="NZ_SLWS01000009.1"/>
</dbReference>
<dbReference type="InterPro" id="IPR002469">
    <property type="entry name" value="Peptidase_S9B_N"/>
</dbReference>
<dbReference type="PANTHER" id="PTHR11731:SF193">
    <property type="entry name" value="DIPEPTIDYL PEPTIDASE 9"/>
    <property type="match status" value="1"/>
</dbReference>
<comment type="caution">
    <text evidence="3">The sequence shown here is derived from an EMBL/GenBank/DDBJ whole genome shotgun (WGS) entry which is preliminary data.</text>
</comment>
<name>A0A4R2JBN8_9PSEU</name>
<dbReference type="Pfam" id="PF00930">
    <property type="entry name" value="DPPIV_N"/>
    <property type="match status" value="1"/>
</dbReference>
<evidence type="ECO:0000313" key="3">
    <source>
        <dbReference type="EMBL" id="TCO54176.1"/>
    </source>
</evidence>
<evidence type="ECO:0000259" key="1">
    <source>
        <dbReference type="Pfam" id="PF00326"/>
    </source>
</evidence>
<dbReference type="OrthoDB" id="9812921at2"/>
<dbReference type="Gene3D" id="3.40.50.1820">
    <property type="entry name" value="alpha/beta hydrolase"/>
    <property type="match status" value="1"/>
</dbReference>
<dbReference type="InterPro" id="IPR050278">
    <property type="entry name" value="Serine_Prot_S9B/DPPIV"/>
</dbReference>
<keyword evidence="3" id="KW-0645">Protease</keyword>
<dbReference type="SUPFAM" id="SSF53474">
    <property type="entry name" value="alpha/beta-Hydrolases"/>
    <property type="match status" value="1"/>
</dbReference>
<protein>
    <submittedName>
        <fullName evidence="3">Dipeptidyl aminopeptidase/acylaminoacyl peptidase</fullName>
    </submittedName>
</protein>
<feature type="domain" description="Dipeptidylpeptidase IV N-terminal" evidence="2">
    <location>
        <begin position="162"/>
        <end position="414"/>
    </location>
</feature>
<keyword evidence="3" id="KW-0378">Hydrolase</keyword>
<feature type="domain" description="Peptidase S9 prolyl oligopeptidase catalytic" evidence="1">
    <location>
        <begin position="505"/>
        <end position="682"/>
    </location>
</feature>
<organism evidence="3 4">
    <name type="scientific">Actinocrispum wychmicini</name>
    <dbReference type="NCBI Taxonomy" id="1213861"/>
    <lineage>
        <taxon>Bacteria</taxon>
        <taxon>Bacillati</taxon>
        <taxon>Actinomycetota</taxon>
        <taxon>Actinomycetes</taxon>
        <taxon>Pseudonocardiales</taxon>
        <taxon>Pseudonocardiaceae</taxon>
        <taxon>Actinocrispum</taxon>
    </lineage>
</organism>
<dbReference type="GO" id="GO:0004177">
    <property type="term" value="F:aminopeptidase activity"/>
    <property type="evidence" value="ECO:0007669"/>
    <property type="project" value="UniProtKB-KW"/>
</dbReference>
<dbReference type="InterPro" id="IPR001375">
    <property type="entry name" value="Peptidase_S9_cat"/>
</dbReference>
<dbReference type="Pfam" id="PF00326">
    <property type="entry name" value="Peptidase_S9"/>
    <property type="match status" value="1"/>
</dbReference>
<sequence>MNLSEFAERFAAVVRGGSVRPVFRPDGVRFCFTDGDSVVWDVDPAAGTMKQLFDAERLQYTVGTFEFVADTTIRFEARDGTVLDLDLTSYQVRRLSPAEALRRRLAVPRNVRKGLIASDPGPDEVPSPDGRHLLTEQATNLALRGLLDDRVTPLTATGEPGFAWEIEGAAWSPDSERIVANRVDRRHVSTRLPIVHWLGPNEDAHWIPVTRAGGALHTYHPAVIDVRSGRIVPIDLPGEPDQTITPHGFTLDSSAVYLTATDRRQRYLRLYLADATTGSARLVCEETQDTFIVGDQEDFVRFGPEHLVGEDRVLFFSERDGWRHLYLYGLDGKEIGQVTSGAFEVVRILGVAADTVFFTAHSDPDRPYDVHLCRTGLDGNGFRQLTTQPGRHEPVPTCDLKYFIDTHSSVHRPPSVDLVTAEGAVTMTLATADVTGLDELVPEPPEPFTVTAADGVTALQGVLYRPPGFDPARKYPVIEYIYGGPQEVIHQVGFGDPIGVLAMGMAAHGFVVYSVDGRGTPQRGKAFQDVGYGRFQDFHVQDHAHVLRRLLDRHPFMDADRIGVTGGSYGGYNTVRTMLFAPDLYHVGVAVCPAYSLEDVHAQAIEPYMGLPVDHPEAYAAARSYDEVDRLAGKLLMIHGTADVNAPFSATMKMCDALVRADKPYDLVVIPEADHHFDNVGAHHLRYCHSATMRYFGTHLMGVACRQPRTRS</sequence>
<evidence type="ECO:0000313" key="4">
    <source>
        <dbReference type="Proteomes" id="UP000295680"/>
    </source>
</evidence>